<dbReference type="InterPro" id="IPR001117">
    <property type="entry name" value="Cu-oxidase_2nd"/>
</dbReference>
<dbReference type="PROSITE" id="PS00079">
    <property type="entry name" value="MULTICOPPER_OXIDASE1"/>
    <property type="match status" value="2"/>
</dbReference>
<dbReference type="Gene3D" id="2.60.40.420">
    <property type="entry name" value="Cupredoxins - blue copper proteins"/>
    <property type="match status" value="3"/>
</dbReference>
<feature type="chain" id="PRO_5039640886" evidence="5">
    <location>
        <begin position="19"/>
        <end position="527"/>
    </location>
</feature>
<evidence type="ECO:0000256" key="2">
    <source>
        <dbReference type="ARBA" id="ARBA00023002"/>
    </source>
</evidence>
<dbReference type="PROSITE" id="PS00080">
    <property type="entry name" value="MULTICOPPER_OXIDASE2"/>
    <property type="match status" value="1"/>
</dbReference>
<evidence type="ECO:0000256" key="4">
    <source>
        <dbReference type="SAM" id="MobiDB-lite"/>
    </source>
</evidence>
<dbReference type="EMBL" id="FNAX01000001">
    <property type="protein sequence ID" value="SDE38888.1"/>
    <property type="molecule type" value="Genomic_DNA"/>
</dbReference>
<dbReference type="InterPro" id="IPR011707">
    <property type="entry name" value="Cu-oxidase-like_N"/>
</dbReference>
<dbReference type="InterPro" id="IPR011706">
    <property type="entry name" value="Cu-oxidase_C"/>
</dbReference>
<keyword evidence="1" id="KW-0479">Metal-binding</keyword>
<dbReference type="CDD" id="cd13896">
    <property type="entry name" value="CuRO_3_CopA"/>
    <property type="match status" value="1"/>
</dbReference>
<proteinExistence type="predicted"/>
<keyword evidence="3" id="KW-0186">Copper</keyword>
<keyword evidence="9" id="KW-0132">Cell division</keyword>
<keyword evidence="9" id="KW-0167">Capsid protein</keyword>
<dbReference type="GO" id="GO:0005507">
    <property type="term" value="F:copper ion binding"/>
    <property type="evidence" value="ECO:0007669"/>
    <property type="project" value="InterPro"/>
</dbReference>
<organism evidence="9 10">
    <name type="scientific">Streptomyces griseoaurantiacus</name>
    <dbReference type="NCBI Taxonomy" id="68213"/>
    <lineage>
        <taxon>Bacteria</taxon>
        <taxon>Bacillati</taxon>
        <taxon>Actinomycetota</taxon>
        <taxon>Actinomycetes</taxon>
        <taxon>Kitasatosporales</taxon>
        <taxon>Streptomycetaceae</taxon>
        <taxon>Streptomyces</taxon>
        <taxon>Streptomyces aurantiacus group</taxon>
    </lineage>
</organism>
<dbReference type="InterPro" id="IPR008972">
    <property type="entry name" value="Cupredoxin"/>
</dbReference>
<dbReference type="AlphaFoldDB" id="A0A1G7CHQ9"/>
<evidence type="ECO:0000259" key="8">
    <source>
        <dbReference type="Pfam" id="PF07732"/>
    </source>
</evidence>
<dbReference type="InterPro" id="IPR006311">
    <property type="entry name" value="TAT_signal"/>
</dbReference>
<dbReference type="PANTHER" id="PTHR11709:SF394">
    <property type="entry name" value="FI03373P-RELATED"/>
    <property type="match status" value="1"/>
</dbReference>
<evidence type="ECO:0000259" key="6">
    <source>
        <dbReference type="Pfam" id="PF00394"/>
    </source>
</evidence>
<feature type="domain" description="Plastocyanin-like" evidence="7">
    <location>
        <begin position="412"/>
        <end position="524"/>
    </location>
</feature>
<feature type="signal peptide" evidence="5">
    <location>
        <begin position="1"/>
        <end position="18"/>
    </location>
</feature>
<keyword evidence="9" id="KW-0946">Virion</keyword>
<dbReference type="OrthoDB" id="345021at2"/>
<gene>
    <name evidence="9" type="ORF">SAMN05216260_101529</name>
</gene>
<keyword evidence="2" id="KW-0560">Oxidoreductase</keyword>
<accession>A0A1G7CHQ9</accession>
<feature type="compositionally biased region" description="Low complexity" evidence="4">
    <location>
        <begin position="38"/>
        <end position="48"/>
    </location>
</feature>
<evidence type="ECO:0000259" key="7">
    <source>
        <dbReference type="Pfam" id="PF07731"/>
    </source>
</evidence>
<dbReference type="Proteomes" id="UP000198614">
    <property type="component" value="Unassembled WGS sequence"/>
</dbReference>
<keyword evidence="5" id="KW-0732">Signal</keyword>
<dbReference type="InterPro" id="IPR034279">
    <property type="entry name" value="CuRO_3_CopA"/>
</dbReference>
<protein>
    <submittedName>
        <fullName evidence="9">Multicopper oxidase with three cupredoxin domains (Includes cell division protein FtsP and spore coat protein CotA)</fullName>
    </submittedName>
</protein>
<dbReference type="Pfam" id="PF07731">
    <property type="entry name" value="Cu-oxidase_2"/>
    <property type="match status" value="1"/>
</dbReference>
<sequence>MRISAPSRRALLRTGALAVAGAGALAAARPLPEPSCPTPAGAPGTAATPPAPAGDAKSRAATRAVRLTAVSGRADLGGRTVSTWTYGGGLPGREIRVTAGETLAVTLANHLPQPTTLHWHGLAVPNAMDGVPDLTQRAVRAGGDFVYRFPLPTPGTYWYHSHAGVQADRGLYGALIVEDPHEPLGYDTEWVVVLDDWLDGVGGRSPEATLRTLLGSRGSGMNMSEDAGGGGGTRNTGRDTPGAAPGSARPGDRPHSGRSALLDGAGGNVTYPYHLVNGRTADAPRVFAARPGQRIRIRLINASGDTAFRVALGGHRMTVTHTDGHPVRHTETDALLLAMGERYDVLVTAGDGVFPLTALAEGKGGAAARALLRTASGAAPKASARPRELDGRLVGAEELLAEDAVALDDRRPDRTLRLRLTGSMKKYDWAFDGKPYDPRQAHALRAGERVRLELTNATKMWHPVHLHGHVFALTGTQDGPGARKDTAIVLPGRTVRADFDAENPGVWMLHCHNAYHQEAGMMTLLRY</sequence>
<dbReference type="CDD" id="cd13861">
    <property type="entry name" value="CuRO_1_CumA_like"/>
    <property type="match status" value="1"/>
</dbReference>
<dbReference type="PANTHER" id="PTHR11709">
    <property type="entry name" value="MULTI-COPPER OXIDASE"/>
    <property type="match status" value="1"/>
</dbReference>
<dbReference type="PROSITE" id="PS51318">
    <property type="entry name" value="TAT"/>
    <property type="match status" value="1"/>
</dbReference>
<reference evidence="9 10" key="1">
    <citation type="submission" date="2016-10" db="EMBL/GenBank/DDBJ databases">
        <authorList>
            <person name="de Groot N.N."/>
        </authorList>
    </citation>
    <scope>NUCLEOTIDE SEQUENCE [LARGE SCALE GENOMIC DNA]</scope>
    <source>
        <strain evidence="9 10">CGMCC 4.1859</strain>
    </source>
</reference>
<evidence type="ECO:0000256" key="1">
    <source>
        <dbReference type="ARBA" id="ARBA00022723"/>
    </source>
</evidence>
<dbReference type="GO" id="GO:0051301">
    <property type="term" value="P:cell division"/>
    <property type="evidence" value="ECO:0007669"/>
    <property type="project" value="UniProtKB-KW"/>
</dbReference>
<dbReference type="InterPro" id="IPR002355">
    <property type="entry name" value="Cu_oxidase_Cu_BS"/>
</dbReference>
<dbReference type="SUPFAM" id="SSF49503">
    <property type="entry name" value="Cupredoxins"/>
    <property type="match status" value="3"/>
</dbReference>
<evidence type="ECO:0000313" key="9">
    <source>
        <dbReference type="EMBL" id="SDE38888.1"/>
    </source>
</evidence>
<keyword evidence="9" id="KW-0131">Cell cycle</keyword>
<evidence type="ECO:0000313" key="10">
    <source>
        <dbReference type="Proteomes" id="UP000198614"/>
    </source>
</evidence>
<feature type="domain" description="Plastocyanin-like" evidence="6">
    <location>
        <begin position="274"/>
        <end position="358"/>
    </location>
</feature>
<dbReference type="CDD" id="cd13870">
    <property type="entry name" value="CuRO_2_CopA_like_1"/>
    <property type="match status" value="1"/>
</dbReference>
<feature type="region of interest" description="Disordered" evidence="4">
    <location>
        <begin position="214"/>
        <end position="264"/>
    </location>
</feature>
<dbReference type="GO" id="GO:0016491">
    <property type="term" value="F:oxidoreductase activity"/>
    <property type="evidence" value="ECO:0007669"/>
    <property type="project" value="UniProtKB-KW"/>
</dbReference>
<dbReference type="InterPro" id="IPR033138">
    <property type="entry name" value="Cu_oxidase_CS"/>
</dbReference>
<dbReference type="Pfam" id="PF07732">
    <property type="entry name" value="Cu-oxidase_3"/>
    <property type="match status" value="1"/>
</dbReference>
<evidence type="ECO:0000256" key="5">
    <source>
        <dbReference type="SAM" id="SignalP"/>
    </source>
</evidence>
<feature type="region of interest" description="Disordered" evidence="4">
    <location>
        <begin position="30"/>
        <end position="60"/>
    </location>
</feature>
<evidence type="ECO:0000256" key="3">
    <source>
        <dbReference type="ARBA" id="ARBA00023008"/>
    </source>
</evidence>
<dbReference type="InterPro" id="IPR045087">
    <property type="entry name" value="Cu-oxidase_fam"/>
</dbReference>
<name>A0A1G7CHQ9_9ACTN</name>
<dbReference type="Pfam" id="PF00394">
    <property type="entry name" value="Cu-oxidase"/>
    <property type="match status" value="1"/>
</dbReference>
<feature type="domain" description="Plastocyanin-like" evidence="8">
    <location>
        <begin position="77"/>
        <end position="181"/>
    </location>
</feature>